<dbReference type="PANTHER" id="PTHR23155">
    <property type="entry name" value="DISEASE RESISTANCE PROTEIN RP"/>
    <property type="match status" value="1"/>
</dbReference>
<feature type="domain" description="Disease resistance R13L4/SHOC-2-like LRR" evidence="2">
    <location>
        <begin position="91"/>
        <end position="242"/>
    </location>
</feature>
<dbReference type="SUPFAM" id="SSF52540">
    <property type="entry name" value="P-loop containing nucleoside triphosphate hydrolases"/>
    <property type="match status" value="1"/>
</dbReference>
<evidence type="ECO:0000313" key="3">
    <source>
        <dbReference type="EMBL" id="RXH73836.1"/>
    </source>
</evidence>
<dbReference type="InterPro" id="IPR055414">
    <property type="entry name" value="LRR_R13L4/SHOC2-like"/>
</dbReference>
<dbReference type="InterPro" id="IPR032675">
    <property type="entry name" value="LRR_dom_sf"/>
</dbReference>
<dbReference type="InterPro" id="IPR027417">
    <property type="entry name" value="P-loop_NTPase"/>
</dbReference>
<dbReference type="Gene3D" id="3.40.50.300">
    <property type="entry name" value="P-loop containing nucleotide triphosphate hydrolases"/>
    <property type="match status" value="1"/>
</dbReference>
<comment type="caution">
    <text evidence="3">The sequence shown here is derived from an EMBL/GenBank/DDBJ whole genome shotgun (WGS) entry which is preliminary data.</text>
</comment>
<accession>A0A498HQT9</accession>
<evidence type="ECO:0000259" key="2">
    <source>
        <dbReference type="Pfam" id="PF23598"/>
    </source>
</evidence>
<organism evidence="3 4">
    <name type="scientific">Malus domestica</name>
    <name type="common">Apple</name>
    <name type="synonym">Pyrus malus</name>
    <dbReference type="NCBI Taxonomy" id="3750"/>
    <lineage>
        <taxon>Eukaryota</taxon>
        <taxon>Viridiplantae</taxon>
        <taxon>Streptophyta</taxon>
        <taxon>Embryophyta</taxon>
        <taxon>Tracheophyta</taxon>
        <taxon>Spermatophyta</taxon>
        <taxon>Magnoliopsida</taxon>
        <taxon>eudicotyledons</taxon>
        <taxon>Gunneridae</taxon>
        <taxon>Pentapetalae</taxon>
        <taxon>rosids</taxon>
        <taxon>fabids</taxon>
        <taxon>Rosales</taxon>
        <taxon>Rosaceae</taxon>
        <taxon>Amygdaloideae</taxon>
        <taxon>Maleae</taxon>
        <taxon>Malus</taxon>
    </lineage>
</organism>
<dbReference type="InterPro" id="IPR044974">
    <property type="entry name" value="Disease_R_plants"/>
</dbReference>
<proteinExistence type="predicted"/>
<keyword evidence="1" id="KW-0677">Repeat</keyword>
<gene>
    <name evidence="3" type="ORF">DVH24_016658</name>
</gene>
<dbReference type="Gene3D" id="3.80.10.10">
    <property type="entry name" value="Ribonuclease Inhibitor"/>
    <property type="match status" value="1"/>
</dbReference>
<dbReference type="EMBL" id="RDQH01000341">
    <property type="protein sequence ID" value="RXH73836.1"/>
    <property type="molecule type" value="Genomic_DNA"/>
</dbReference>
<evidence type="ECO:0000313" key="4">
    <source>
        <dbReference type="Proteomes" id="UP000290289"/>
    </source>
</evidence>
<dbReference type="SUPFAM" id="SSF52047">
    <property type="entry name" value="RNI-like"/>
    <property type="match status" value="1"/>
</dbReference>
<keyword evidence="4" id="KW-1185">Reference proteome</keyword>
<reference evidence="3 4" key="1">
    <citation type="submission" date="2018-10" db="EMBL/GenBank/DDBJ databases">
        <title>A high-quality apple genome assembly.</title>
        <authorList>
            <person name="Hu J."/>
        </authorList>
    </citation>
    <scope>NUCLEOTIDE SEQUENCE [LARGE SCALE GENOMIC DNA]</scope>
    <source>
        <strain evidence="4">cv. HFTH1</strain>
        <tissue evidence="3">Young leaf</tissue>
    </source>
</reference>
<name>A0A498HQT9_MALDO</name>
<dbReference type="PANTHER" id="PTHR23155:SF1205">
    <property type="entry name" value="DISEASE RESISTANCE PROTEIN RPM1"/>
    <property type="match status" value="1"/>
</dbReference>
<dbReference type="AlphaFoldDB" id="A0A498HQT9"/>
<dbReference type="Pfam" id="PF23598">
    <property type="entry name" value="LRR_14"/>
    <property type="match status" value="1"/>
</dbReference>
<dbReference type="GO" id="GO:0043531">
    <property type="term" value="F:ADP binding"/>
    <property type="evidence" value="ECO:0007669"/>
    <property type="project" value="InterPro"/>
</dbReference>
<sequence>MIQELFRATMQAIPLDFSNMSYVHLVEVLVDYLEPKRYLIVLDDRQINVALPNGTHGSRVMLTTRNEGIASFSFRVGSRMHHVQPLTDDEASGFELLRVLDVKDAPISRLPHEMYLNLRGTNVAELPEGIGNLHNLEPLDIRNSTILVLPVGTAKLINLRHLLMYHHQKYDPKSFNLLNGAQVPFDISKLKSLQVLDGMEGGGMLIKQLGHMTQLTRLILTNVRDIDEEDLCMSIERMKLLQLYFECVPNTLIEGIRTKGSSDHSKVKHVSDIVYLCGTDSGWSSERL</sequence>
<dbReference type="GO" id="GO:0098542">
    <property type="term" value="P:defense response to other organism"/>
    <property type="evidence" value="ECO:0007669"/>
    <property type="project" value="TreeGrafter"/>
</dbReference>
<protein>
    <recommendedName>
        <fullName evidence="2">Disease resistance R13L4/SHOC-2-like LRR domain-containing protein</fullName>
    </recommendedName>
</protein>
<evidence type="ECO:0000256" key="1">
    <source>
        <dbReference type="ARBA" id="ARBA00022737"/>
    </source>
</evidence>
<dbReference type="Proteomes" id="UP000290289">
    <property type="component" value="Chromosome 15"/>
</dbReference>